<dbReference type="PROSITE" id="PS51891">
    <property type="entry name" value="CENP_V_GFA"/>
    <property type="match status" value="1"/>
</dbReference>
<proteinExistence type="inferred from homology"/>
<evidence type="ECO:0000256" key="3">
    <source>
        <dbReference type="ARBA" id="ARBA00022833"/>
    </source>
</evidence>
<dbReference type="GO" id="GO:0016846">
    <property type="term" value="F:carbon-sulfur lyase activity"/>
    <property type="evidence" value="ECO:0007669"/>
    <property type="project" value="InterPro"/>
</dbReference>
<dbReference type="AlphaFoldDB" id="A0A5B8L215"/>
<accession>A0A5B8L215</accession>
<feature type="domain" description="CENP-V/GFA" evidence="5">
    <location>
        <begin position="5"/>
        <end position="119"/>
    </location>
</feature>
<evidence type="ECO:0000313" key="7">
    <source>
        <dbReference type="Proteomes" id="UP000321389"/>
    </source>
</evidence>
<dbReference type="Proteomes" id="UP000321389">
    <property type="component" value="Chromosome"/>
</dbReference>
<dbReference type="OrthoDB" id="9807246at2"/>
<dbReference type="InterPro" id="IPR011057">
    <property type="entry name" value="Mss4-like_sf"/>
</dbReference>
<evidence type="ECO:0000313" key="6">
    <source>
        <dbReference type="EMBL" id="QDZ01951.1"/>
    </source>
</evidence>
<dbReference type="RefSeq" id="WP_146300592.1">
    <property type="nucleotide sequence ID" value="NZ_CP042301.2"/>
</dbReference>
<organism evidence="6 7">
    <name type="scientific">Nitratireductor mangrovi</name>
    <dbReference type="NCBI Taxonomy" id="2599600"/>
    <lineage>
        <taxon>Bacteria</taxon>
        <taxon>Pseudomonadati</taxon>
        <taxon>Pseudomonadota</taxon>
        <taxon>Alphaproteobacteria</taxon>
        <taxon>Hyphomicrobiales</taxon>
        <taxon>Phyllobacteriaceae</taxon>
        <taxon>Nitratireductor</taxon>
    </lineage>
</organism>
<dbReference type="KEGG" id="niy:FQ775_17070"/>
<keyword evidence="7" id="KW-1185">Reference proteome</keyword>
<dbReference type="EMBL" id="CP042301">
    <property type="protein sequence ID" value="QDZ01951.1"/>
    <property type="molecule type" value="Genomic_DNA"/>
</dbReference>
<dbReference type="SUPFAM" id="SSF51316">
    <property type="entry name" value="Mss4-like"/>
    <property type="match status" value="1"/>
</dbReference>
<comment type="similarity">
    <text evidence="1">Belongs to the Gfa family.</text>
</comment>
<reference evidence="6" key="1">
    <citation type="submission" date="2020-04" db="EMBL/GenBank/DDBJ databases">
        <title>Nitratireductor sp. nov. isolated from mangrove soil.</title>
        <authorList>
            <person name="Ye Y."/>
        </authorList>
    </citation>
    <scope>NUCLEOTIDE SEQUENCE</scope>
    <source>
        <strain evidence="6">SY7</strain>
    </source>
</reference>
<dbReference type="Gene3D" id="3.90.1590.10">
    <property type="entry name" value="glutathione-dependent formaldehyde- activating enzyme (gfa)"/>
    <property type="match status" value="1"/>
</dbReference>
<dbReference type="InterPro" id="IPR006913">
    <property type="entry name" value="CENP-V/GFA"/>
</dbReference>
<dbReference type="GO" id="GO:0046872">
    <property type="term" value="F:metal ion binding"/>
    <property type="evidence" value="ECO:0007669"/>
    <property type="project" value="UniProtKB-KW"/>
</dbReference>
<gene>
    <name evidence="6" type="ORF">FQ775_17070</name>
</gene>
<keyword evidence="3" id="KW-0862">Zinc</keyword>
<dbReference type="Pfam" id="PF04828">
    <property type="entry name" value="GFA"/>
    <property type="match status" value="1"/>
</dbReference>
<evidence type="ECO:0000259" key="5">
    <source>
        <dbReference type="PROSITE" id="PS51891"/>
    </source>
</evidence>
<dbReference type="PANTHER" id="PTHR33337">
    <property type="entry name" value="GFA DOMAIN-CONTAINING PROTEIN"/>
    <property type="match status" value="1"/>
</dbReference>
<evidence type="ECO:0000256" key="4">
    <source>
        <dbReference type="ARBA" id="ARBA00023239"/>
    </source>
</evidence>
<evidence type="ECO:0000256" key="2">
    <source>
        <dbReference type="ARBA" id="ARBA00022723"/>
    </source>
</evidence>
<sequence>MDDIHSGGCLCGAVRFRARGPLRGVIFCHCGQCRRQSGHIFAATNVTTDRLQVAGACHLTWYRSSDMAERGFCRMCGSALFWKRGGAADISVMAGAFDAPGRLKAEAHIFVADKADYYDIGDGLPQHARSMASVKVAGD</sequence>
<protein>
    <submittedName>
        <fullName evidence="6">GFA family protein</fullName>
    </submittedName>
</protein>
<keyword evidence="4" id="KW-0456">Lyase</keyword>
<keyword evidence="2" id="KW-0479">Metal-binding</keyword>
<dbReference type="PANTHER" id="PTHR33337:SF40">
    <property type="entry name" value="CENP-V_GFA DOMAIN-CONTAINING PROTEIN-RELATED"/>
    <property type="match status" value="1"/>
</dbReference>
<name>A0A5B8L215_9HYPH</name>
<evidence type="ECO:0000256" key="1">
    <source>
        <dbReference type="ARBA" id="ARBA00005495"/>
    </source>
</evidence>